<feature type="transmembrane region" description="Helical" evidence="1">
    <location>
        <begin position="49"/>
        <end position="68"/>
    </location>
</feature>
<feature type="transmembrane region" description="Helical" evidence="1">
    <location>
        <begin position="21"/>
        <end position="43"/>
    </location>
</feature>
<dbReference type="STRING" id="1193181.BN10_1330001"/>
<feature type="transmembrane region" description="Helical" evidence="1">
    <location>
        <begin position="89"/>
        <end position="109"/>
    </location>
</feature>
<evidence type="ECO:0000313" key="2">
    <source>
        <dbReference type="EMBL" id="CCH69130.1"/>
    </source>
</evidence>
<dbReference type="Pfam" id="PF13347">
    <property type="entry name" value="MFS_2"/>
    <property type="match status" value="1"/>
</dbReference>
<dbReference type="CDD" id="cd17332">
    <property type="entry name" value="MFS_MelB_like"/>
    <property type="match status" value="1"/>
</dbReference>
<feature type="transmembrane region" description="Helical" evidence="1">
    <location>
        <begin position="243"/>
        <end position="261"/>
    </location>
</feature>
<dbReference type="GO" id="GO:0015293">
    <property type="term" value="F:symporter activity"/>
    <property type="evidence" value="ECO:0007669"/>
    <property type="project" value="InterPro"/>
</dbReference>
<dbReference type="OrthoDB" id="3717977at2"/>
<dbReference type="InterPro" id="IPR039672">
    <property type="entry name" value="MFS_2"/>
</dbReference>
<sequence>MADTTTAAGTDSLSPGIRRTYAMGGLSSGTFGTVPGLLLLPYLTDRLGLAAGIAGLIVFLPKAWDFFMNPIAGRISDRSTSPKGRRRPFVLWGGLALAVAFAAIFAGPTTPQGLAVAWVLVTFIAGATAYSFFQVPFIAMAAEMTTTYAERTRLMTWRVIILSVAILLTGATAPLIVNLVDGAAGYRLMGVAMAAVIALGAVVCWWGTRHAPLARPELSAPGLRQQLRVVATDRQARHLIGTFLLQAIATSMVLAGVVYVANHLIGGSLASTLLFVATIAPALLVSPLWERFGLARGKKVGYLAASVIFGVGMVALFSARTGQLWAALLACAAIGIGYAGCQLFPLAMLPDVAAEDARRSGENRIGLYTGVWAGTELLGFAVGPAIFAGVLAAGGYVSCGGCDIGQPDSAKVAIALGVSVLPALLVAVSLWVLRGYRLDDRLRAQEAGETAM</sequence>
<dbReference type="eggNOG" id="COG2211">
    <property type="taxonomic scope" value="Bacteria"/>
</dbReference>
<dbReference type="AlphaFoldDB" id="N0E0C6"/>
<proteinExistence type="predicted"/>
<feature type="transmembrane region" description="Helical" evidence="1">
    <location>
        <begin position="115"/>
        <end position="138"/>
    </location>
</feature>
<dbReference type="Gene3D" id="1.20.1250.20">
    <property type="entry name" value="MFS general substrate transporter like domains"/>
    <property type="match status" value="2"/>
</dbReference>
<dbReference type="HOGENOM" id="CLU_027408_6_0_11"/>
<dbReference type="GO" id="GO:0005886">
    <property type="term" value="C:plasma membrane"/>
    <property type="evidence" value="ECO:0007669"/>
    <property type="project" value="TreeGrafter"/>
</dbReference>
<feature type="transmembrane region" description="Helical" evidence="1">
    <location>
        <begin position="186"/>
        <end position="206"/>
    </location>
</feature>
<accession>N0E0C6</accession>
<dbReference type="InterPro" id="IPR036259">
    <property type="entry name" value="MFS_trans_sf"/>
</dbReference>
<dbReference type="RefSeq" id="WP_010851880.1">
    <property type="nucleotide sequence ID" value="NZ_HF570956.1"/>
</dbReference>
<reference evidence="2 3" key="1">
    <citation type="journal article" date="2013" name="ISME J.">
        <title>A metabolic model for members of the genus Tetrasphaera involved in enhanced biological phosphorus removal.</title>
        <authorList>
            <person name="Kristiansen R."/>
            <person name="Nguyen H.T.T."/>
            <person name="Saunders A.M."/>
            <person name="Nielsen J.L."/>
            <person name="Wimmer R."/>
            <person name="Le V.Q."/>
            <person name="McIlroy S.J."/>
            <person name="Petrovski S."/>
            <person name="Seviour R.J."/>
            <person name="Calteau A."/>
            <person name="Nielsen K.L."/>
            <person name="Nielsen P.H."/>
        </authorList>
    </citation>
    <scope>NUCLEOTIDE SEQUENCE [LARGE SCALE GENOMIC DNA]</scope>
    <source>
        <strain evidence="2 3">Lp2</strain>
    </source>
</reference>
<comment type="caution">
    <text evidence="2">The sequence shown here is derived from an EMBL/GenBank/DDBJ whole genome shotgun (WGS) entry which is preliminary data.</text>
</comment>
<dbReference type="Proteomes" id="UP000013167">
    <property type="component" value="Unassembled WGS sequence"/>
</dbReference>
<dbReference type="EMBL" id="CAIZ01000039">
    <property type="protein sequence ID" value="CCH69130.1"/>
    <property type="molecule type" value="Genomic_DNA"/>
</dbReference>
<feature type="transmembrane region" description="Helical" evidence="1">
    <location>
        <begin position="300"/>
        <end position="318"/>
    </location>
</feature>
<organism evidence="2 3">
    <name type="scientific">Phycicoccus elongatus Lp2</name>
    <dbReference type="NCBI Taxonomy" id="1193181"/>
    <lineage>
        <taxon>Bacteria</taxon>
        <taxon>Bacillati</taxon>
        <taxon>Actinomycetota</taxon>
        <taxon>Actinomycetes</taxon>
        <taxon>Micrococcales</taxon>
        <taxon>Intrasporangiaceae</taxon>
        <taxon>Phycicoccus</taxon>
    </lineage>
</organism>
<feature type="transmembrane region" description="Helical" evidence="1">
    <location>
        <begin position="412"/>
        <end position="433"/>
    </location>
</feature>
<name>N0E0C6_9MICO</name>
<keyword evidence="1" id="KW-1133">Transmembrane helix</keyword>
<keyword evidence="1" id="KW-0472">Membrane</keyword>
<dbReference type="SUPFAM" id="SSF103473">
    <property type="entry name" value="MFS general substrate transporter"/>
    <property type="match status" value="1"/>
</dbReference>
<protein>
    <submittedName>
        <fullName evidence="2">Major facilitator superfamily MFS_1</fullName>
    </submittedName>
</protein>
<keyword evidence="3" id="KW-1185">Reference proteome</keyword>
<feature type="transmembrane region" description="Helical" evidence="1">
    <location>
        <begin position="159"/>
        <end position="180"/>
    </location>
</feature>
<evidence type="ECO:0000313" key="3">
    <source>
        <dbReference type="Proteomes" id="UP000013167"/>
    </source>
</evidence>
<gene>
    <name evidence="2" type="ORF">BN10_1330001</name>
</gene>
<feature type="transmembrane region" description="Helical" evidence="1">
    <location>
        <begin position="267"/>
        <end position="288"/>
    </location>
</feature>
<keyword evidence="1" id="KW-0812">Transmembrane</keyword>
<evidence type="ECO:0000256" key="1">
    <source>
        <dbReference type="SAM" id="Phobius"/>
    </source>
</evidence>
<feature type="transmembrane region" description="Helical" evidence="1">
    <location>
        <begin position="365"/>
        <end position="392"/>
    </location>
</feature>
<dbReference type="PANTHER" id="PTHR11328:SF24">
    <property type="entry name" value="MAJOR FACILITATOR SUPERFAMILY (MFS) PROFILE DOMAIN-CONTAINING PROTEIN"/>
    <property type="match status" value="1"/>
</dbReference>
<dbReference type="PANTHER" id="PTHR11328">
    <property type="entry name" value="MAJOR FACILITATOR SUPERFAMILY DOMAIN-CONTAINING PROTEIN"/>
    <property type="match status" value="1"/>
</dbReference>
<feature type="transmembrane region" description="Helical" evidence="1">
    <location>
        <begin position="324"/>
        <end position="344"/>
    </location>
</feature>
<dbReference type="GO" id="GO:0008643">
    <property type="term" value="P:carbohydrate transport"/>
    <property type="evidence" value="ECO:0007669"/>
    <property type="project" value="InterPro"/>
</dbReference>